<reference evidence="2" key="1">
    <citation type="submission" date="2019-12" db="EMBL/GenBank/DDBJ databases">
        <title>An insight into the sialome of adult female Ixodes ricinus ticks feeding for 6 days.</title>
        <authorList>
            <person name="Perner J."/>
            <person name="Ribeiro J.M.C."/>
        </authorList>
    </citation>
    <scope>NUCLEOTIDE SEQUENCE</scope>
    <source>
        <strain evidence="2">Semi-engorged</strain>
        <tissue evidence="2">Salivary glands</tissue>
    </source>
</reference>
<sequence>MLRCLYLGARSLLICCLAFFVVTTAAPTDTNVGVQPRHQAADNSIEVLDQFHGKTFAFSDTRSKKPYLVSSEVSCFTIQMLHSAEEKEHKVMLWLHYTTLSDKLTHVDTISFVVKPESETTPENKLRFVFEGSSINDLTVKEAEFIHRPNSCYRLKIFKDGGCAFLALLTSSDNSGSDNCLQSNELGTCTSEIYHASESKKCLEYTLVTEEHQSKDTETSALRPINNNPRLETDPALQQYQDFKKGLLFSSLVLVYSSLQRDDFRLCMITYRPNKPPGLDGNLYILTSGLESKRAMVQNFNPYTLSGYNETYRTAARIYRNGEFYETKVIFTDKKQCIILRTEGYQNLCELFTGGRYTNGILNSICFFIYAVYCKEPGARFTSLDECWPPASK</sequence>
<accession>A0A6B0VAH7</accession>
<name>A0A6B0VAH7_IXORI</name>
<dbReference type="Gene3D" id="2.40.128.20">
    <property type="match status" value="1"/>
</dbReference>
<feature type="chain" id="PRO_5025466690" evidence="1">
    <location>
        <begin position="26"/>
        <end position="393"/>
    </location>
</feature>
<keyword evidence="1" id="KW-0732">Signal</keyword>
<dbReference type="AlphaFoldDB" id="A0A6B0VAH7"/>
<organism evidence="2">
    <name type="scientific">Ixodes ricinus</name>
    <name type="common">Common tick</name>
    <name type="synonym">Acarus ricinus</name>
    <dbReference type="NCBI Taxonomy" id="34613"/>
    <lineage>
        <taxon>Eukaryota</taxon>
        <taxon>Metazoa</taxon>
        <taxon>Ecdysozoa</taxon>
        <taxon>Arthropoda</taxon>
        <taxon>Chelicerata</taxon>
        <taxon>Arachnida</taxon>
        <taxon>Acari</taxon>
        <taxon>Parasitiformes</taxon>
        <taxon>Ixodida</taxon>
        <taxon>Ixodoidea</taxon>
        <taxon>Ixodidae</taxon>
        <taxon>Ixodinae</taxon>
        <taxon>Ixodes</taxon>
    </lineage>
</organism>
<feature type="signal peptide" evidence="1">
    <location>
        <begin position="1"/>
        <end position="25"/>
    </location>
</feature>
<dbReference type="InterPro" id="IPR012674">
    <property type="entry name" value="Calycin"/>
</dbReference>
<proteinExistence type="predicted"/>
<dbReference type="EMBL" id="GIFC01016979">
    <property type="protein sequence ID" value="MXU99062.1"/>
    <property type="molecule type" value="Transcribed_RNA"/>
</dbReference>
<dbReference type="SUPFAM" id="SSF50814">
    <property type="entry name" value="Lipocalins"/>
    <property type="match status" value="1"/>
</dbReference>
<protein>
    <submittedName>
        <fullName evidence="2">Putative salivary lipocalin</fullName>
    </submittedName>
</protein>
<evidence type="ECO:0000256" key="1">
    <source>
        <dbReference type="SAM" id="SignalP"/>
    </source>
</evidence>
<evidence type="ECO:0000313" key="2">
    <source>
        <dbReference type="EMBL" id="MXU99062.1"/>
    </source>
</evidence>